<sequence>MNVFSTQIEDPRHVQPLLDGLWGRLQQVSSIAEQINVSQLDAEDKTELDAISRITCGYAHFLLETSASIDSDDPLPLDTIAEFAQLINAHCDDSSTALTHVLNLQSGLSRPGAMRVH</sequence>
<reference evidence="2" key="1">
    <citation type="journal article" date="2013" name="Nat. Biotechnol.">
        <title>Chinese hamster genome sequenced from sorted chromosomes.</title>
        <authorList>
            <person name="Brinkrolf K."/>
            <person name="Rupp O."/>
            <person name="Laux H."/>
            <person name="Kollin F."/>
            <person name="Ernst W."/>
            <person name="Linke B."/>
            <person name="Kofler R."/>
            <person name="Romand S."/>
            <person name="Hesse F."/>
            <person name="Budach W.E."/>
            <person name="Galosy S."/>
            <person name="Muller D."/>
            <person name="Noll T."/>
            <person name="Wienberg J."/>
            <person name="Jostock T."/>
            <person name="Leonard M."/>
            <person name="Grillari J."/>
            <person name="Tauch A."/>
            <person name="Goesmann A."/>
            <person name="Helk B."/>
            <person name="Mott J.E."/>
            <person name="Puhler A."/>
            <person name="Borth N."/>
        </authorList>
    </citation>
    <scope>NUCLEOTIDE SEQUENCE [LARGE SCALE GENOMIC DNA]</scope>
    <source>
        <strain evidence="2">17A/GY</strain>
    </source>
</reference>
<accession>A0A061HTD9</accession>
<dbReference type="Proteomes" id="UP000030759">
    <property type="component" value="Unassembled WGS sequence"/>
</dbReference>
<gene>
    <name evidence="1" type="ORF">H671_21595</name>
</gene>
<dbReference type="EMBL" id="KE690543">
    <property type="protein sequence ID" value="ERE48058.1"/>
    <property type="molecule type" value="Genomic_DNA"/>
</dbReference>
<evidence type="ECO:0000313" key="2">
    <source>
        <dbReference type="Proteomes" id="UP000030759"/>
    </source>
</evidence>
<dbReference type="AlphaFoldDB" id="A0A061HTD9"/>
<organism evidence="1 2">
    <name type="scientific">Cricetulus griseus</name>
    <name type="common">Chinese hamster</name>
    <name type="synonym">Cricetulus barabensis griseus</name>
    <dbReference type="NCBI Taxonomy" id="10029"/>
    <lineage>
        <taxon>Eukaryota</taxon>
        <taxon>Metazoa</taxon>
        <taxon>Chordata</taxon>
        <taxon>Craniata</taxon>
        <taxon>Vertebrata</taxon>
        <taxon>Euteleostomi</taxon>
        <taxon>Mammalia</taxon>
        <taxon>Eutheria</taxon>
        <taxon>Euarchontoglires</taxon>
        <taxon>Glires</taxon>
        <taxon>Rodentia</taxon>
        <taxon>Myomorpha</taxon>
        <taxon>Muroidea</taxon>
        <taxon>Cricetidae</taxon>
        <taxon>Cricetinae</taxon>
        <taxon>Cricetulus</taxon>
    </lineage>
</organism>
<name>A0A061HTD9_CRIGR</name>
<evidence type="ECO:0000313" key="1">
    <source>
        <dbReference type="EMBL" id="ERE48058.1"/>
    </source>
</evidence>
<protein>
    <submittedName>
        <fullName evidence="1">Uncharacterized protein</fullName>
    </submittedName>
</protein>
<proteinExistence type="predicted"/>